<dbReference type="AlphaFoldDB" id="A0A2P5B8A5"/>
<evidence type="ECO:0000313" key="2">
    <source>
        <dbReference type="EMBL" id="PON45023.1"/>
    </source>
</evidence>
<feature type="transmembrane region" description="Helical" evidence="1">
    <location>
        <begin position="99"/>
        <end position="119"/>
    </location>
</feature>
<dbReference type="InParanoid" id="A0A2P5B8A5"/>
<protein>
    <submittedName>
        <fullName evidence="2">Uncharacterized protein</fullName>
    </submittedName>
</protein>
<keyword evidence="1" id="KW-1133">Transmembrane helix</keyword>
<evidence type="ECO:0000256" key="1">
    <source>
        <dbReference type="SAM" id="Phobius"/>
    </source>
</evidence>
<name>A0A2P5B8A5_TREOI</name>
<keyword evidence="1" id="KW-0472">Membrane</keyword>
<accession>A0A2P5B8A5</accession>
<comment type="caution">
    <text evidence="2">The sequence shown here is derived from an EMBL/GenBank/DDBJ whole genome shotgun (WGS) entry which is preliminary data.</text>
</comment>
<reference evidence="3" key="1">
    <citation type="submission" date="2016-06" db="EMBL/GenBank/DDBJ databases">
        <title>Parallel loss of symbiosis genes in relatives of nitrogen-fixing non-legume Parasponia.</title>
        <authorList>
            <person name="Van Velzen R."/>
            <person name="Holmer R."/>
            <person name="Bu F."/>
            <person name="Rutten L."/>
            <person name="Van Zeijl A."/>
            <person name="Liu W."/>
            <person name="Santuari L."/>
            <person name="Cao Q."/>
            <person name="Sharma T."/>
            <person name="Shen D."/>
            <person name="Roswanjaya Y."/>
            <person name="Wardhani T."/>
            <person name="Kalhor M.S."/>
            <person name="Jansen J."/>
            <person name="Van den Hoogen J."/>
            <person name="Gungor B."/>
            <person name="Hartog M."/>
            <person name="Hontelez J."/>
            <person name="Verver J."/>
            <person name="Yang W.-C."/>
            <person name="Schijlen E."/>
            <person name="Repin R."/>
            <person name="Schilthuizen M."/>
            <person name="Schranz E."/>
            <person name="Heidstra R."/>
            <person name="Miyata K."/>
            <person name="Fedorova E."/>
            <person name="Kohlen W."/>
            <person name="Bisseling T."/>
            <person name="Smit S."/>
            <person name="Geurts R."/>
        </authorList>
    </citation>
    <scope>NUCLEOTIDE SEQUENCE [LARGE SCALE GENOMIC DNA]</scope>
    <source>
        <strain evidence="3">cv. RG33-2</strain>
    </source>
</reference>
<keyword evidence="1" id="KW-0812">Transmembrane</keyword>
<dbReference type="EMBL" id="JXTC01000581">
    <property type="protein sequence ID" value="PON45023.1"/>
    <property type="molecule type" value="Genomic_DNA"/>
</dbReference>
<proteinExistence type="predicted"/>
<organism evidence="2 3">
    <name type="scientific">Trema orientale</name>
    <name type="common">Charcoal tree</name>
    <name type="synonym">Celtis orientalis</name>
    <dbReference type="NCBI Taxonomy" id="63057"/>
    <lineage>
        <taxon>Eukaryota</taxon>
        <taxon>Viridiplantae</taxon>
        <taxon>Streptophyta</taxon>
        <taxon>Embryophyta</taxon>
        <taxon>Tracheophyta</taxon>
        <taxon>Spermatophyta</taxon>
        <taxon>Magnoliopsida</taxon>
        <taxon>eudicotyledons</taxon>
        <taxon>Gunneridae</taxon>
        <taxon>Pentapetalae</taxon>
        <taxon>rosids</taxon>
        <taxon>fabids</taxon>
        <taxon>Rosales</taxon>
        <taxon>Cannabaceae</taxon>
        <taxon>Trema</taxon>
    </lineage>
</organism>
<gene>
    <name evidence="2" type="ORF">TorRG33x02_329810</name>
</gene>
<evidence type="ECO:0000313" key="3">
    <source>
        <dbReference type="Proteomes" id="UP000237000"/>
    </source>
</evidence>
<dbReference type="Proteomes" id="UP000237000">
    <property type="component" value="Unassembled WGS sequence"/>
</dbReference>
<keyword evidence="3" id="KW-1185">Reference proteome</keyword>
<sequence>MNPKNVSAAARRVGTQLPLPRDVEAAVSAVVDTSSRQNLPGNCERLYRRLSALGATRGGSGSCVWRMEGVKYVIEGNVIKKQHLTSCIKQLRNFKRFPIALQVTSFFLNITLSLAIFFFPNLFENKNGNQDVGGCPFPQIDDFKVLLFCWRLFY</sequence>